<organism evidence="1">
    <name type="scientific">marine sediment metagenome</name>
    <dbReference type="NCBI Taxonomy" id="412755"/>
    <lineage>
        <taxon>unclassified sequences</taxon>
        <taxon>metagenomes</taxon>
        <taxon>ecological metagenomes</taxon>
    </lineage>
</organism>
<sequence length="230" mass="26628">MDYTTIKNRTFERYYFNAYLPGTLGAYESSVIFNYLLAIESLQENLTREMNISEVWIDNNNPTWYTSTLSDLFFVPRYSGETDVEYLERLTLLTGVNQDETTIINSVYSVINMAVPNNSYIQITDKLEDTDIAAWGDVTNTTKWDSVKLWSSIYNVQRTLFLVDISFTTRGSNSDITTWDYWNESENYTKIEDIVKLYKPPGSTFELRLNSPEDVETTIEVFSNTLIVSP</sequence>
<proteinExistence type="predicted"/>
<gene>
    <name evidence="1" type="ORF">LCGC14_0368470</name>
</gene>
<protein>
    <submittedName>
        <fullName evidence="1">Uncharacterized protein</fullName>
    </submittedName>
</protein>
<evidence type="ECO:0000313" key="1">
    <source>
        <dbReference type="EMBL" id="KKN76650.1"/>
    </source>
</evidence>
<comment type="caution">
    <text evidence="1">The sequence shown here is derived from an EMBL/GenBank/DDBJ whole genome shotgun (WGS) entry which is preliminary data.</text>
</comment>
<dbReference type="AlphaFoldDB" id="A0A0F9T5Y0"/>
<name>A0A0F9T5Y0_9ZZZZ</name>
<reference evidence="1" key="1">
    <citation type="journal article" date="2015" name="Nature">
        <title>Complex archaea that bridge the gap between prokaryotes and eukaryotes.</title>
        <authorList>
            <person name="Spang A."/>
            <person name="Saw J.H."/>
            <person name="Jorgensen S.L."/>
            <person name="Zaremba-Niedzwiedzka K."/>
            <person name="Martijn J."/>
            <person name="Lind A.E."/>
            <person name="van Eijk R."/>
            <person name="Schleper C."/>
            <person name="Guy L."/>
            <person name="Ettema T.J."/>
        </authorList>
    </citation>
    <scope>NUCLEOTIDE SEQUENCE</scope>
</reference>
<accession>A0A0F9T5Y0</accession>
<dbReference type="EMBL" id="LAZR01000292">
    <property type="protein sequence ID" value="KKN76650.1"/>
    <property type="molecule type" value="Genomic_DNA"/>
</dbReference>